<comment type="caution">
    <text evidence="7">The sequence shown here is derived from an EMBL/GenBank/DDBJ whole genome shotgun (WGS) entry which is preliminary data.</text>
</comment>
<organism evidence="7 8">
    <name type="scientific">Xenoophorus captivus</name>
    <dbReference type="NCBI Taxonomy" id="1517983"/>
    <lineage>
        <taxon>Eukaryota</taxon>
        <taxon>Metazoa</taxon>
        <taxon>Chordata</taxon>
        <taxon>Craniata</taxon>
        <taxon>Vertebrata</taxon>
        <taxon>Euteleostomi</taxon>
        <taxon>Actinopterygii</taxon>
        <taxon>Neopterygii</taxon>
        <taxon>Teleostei</taxon>
        <taxon>Neoteleostei</taxon>
        <taxon>Acanthomorphata</taxon>
        <taxon>Ovalentaria</taxon>
        <taxon>Atherinomorphae</taxon>
        <taxon>Cyprinodontiformes</taxon>
        <taxon>Goodeidae</taxon>
        <taxon>Xenoophorus</taxon>
    </lineage>
</organism>
<evidence type="ECO:0000313" key="7">
    <source>
        <dbReference type="EMBL" id="MEQ2205231.1"/>
    </source>
</evidence>
<dbReference type="InterPro" id="IPR025202">
    <property type="entry name" value="PLD-like_dom"/>
</dbReference>
<dbReference type="PANTHER" id="PTHR18896:SF121">
    <property type="entry name" value="PHOSPHOLIPASE D2"/>
    <property type="match status" value="1"/>
</dbReference>
<dbReference type="InterPro" id="IPR001736">
    <property type="entry name" value="PLipase_D/transphosphatidylase"/>
</dbReference>
<evidence type="ECO:0000256" key="5">
    <source>
        <dbReference type="ARBA" id="ARBA00023098"/>
    </source>
</evidence>
<dbReference type="Pfam" id="PF13091">
    <property type="entry name" value="PLDc_2"/>
    <property type="match status" value="1"/>
</dbReference>
<dbReference type="InterPro" id="IPR015679">
    <property type="entry name" value="PLipase_D_fam"/>
</dbReference>
<feature type="non-terminal residue" evidence="7">
    <location>
        <position position="1"/>
    </location>
</feature>
<dbReference type="Gene3D" id="3.30.870.10">
    <property type="entry name" value="Endonuclease Chain A"/>
    <property type="match status" value="1"/>
</dbReference>
<dbReference type="SUPFAM" id="SSF56024">
    <property type="entry name" value="Phospholipase D/nuclease"/>
    <property type="match status" value="1"/>
</dbReference>
<keyword evidence="4" id="KW-0442">Lipid degradation</keyword>
<accession>A0ABV0RAS0</accession>
<keyword evidence="8" id="KW-1185">Reference proteome</keyword>
<evidence type="ECO:0000256" key="3">
    <source>
        <dbReference type="ARBA" id="ARBA00022801"/>
    </source>
</evidence>
<dbReference type="SMART" id="SM00155">
    <property type="entry name" value="PLDc"/>
    <property type="match status" value="1"/>
</dbReference>
<gene>
    <name evidence="7" type="primary">PLD1_4</name>
    <name evidence="7" type="ORF">XENOCAPTIV_030411</name>
</gene>
<proteinExistence type="predicted"/>
<evidence type="ECO:0000256" key="4">
    <source>
        <dbReference type="ARBA" id="ARBA00022963"/>
    </source>
</evidence>
<protein>
    <recommendedName>
        <fullName evidence="1">phospholipase D</fullName>
        <ecNumber evidence="1">3.1.4.4</ecNumber>
    </recommendedName>
</protein>
<dbReference type="PROSITE" id="PS50035">
    <property type="entry name" value="PLD"/>
    <property type="match status" value="1"/>
</dbReference>
<dbReference type="Proteomes" id="UP001434883">
    <property type="component" value="Unassembled WGS sequence"/>
</dbReference>
<evidence type="ECO:0000313" key="8">
    <source>
        <dbReference type="Proteomes" id="UP001434883"/>
    </source>
</evidence>
<evidence type="ECO:0000259" key="6">
    <source>
        <dbReference type="PROSITE" id="PS50035"/>
    </source>
</evidence>
<feature type="domain" description="PLD phosphodiesterase" evidence="6">
    <location>
        <begin position="153"/>
        <end position="180"/>
    </location>
</feature>
<dbReference type="PANTHER" id="PTHR18896">
    <property type="entry name" value="PHOSPHOLIPASE D"/>
    <property type="match status" value="1"/>
</dbReference>
<dbReference type="EMBL" id="JAHRIN010042020">
    <property type="protein sequence ID" value="MEQ2205231.1"/>
    <property type="molecule type" value="Genomic_DNA"/>
</dbReference>
<keyword evidence="3" id="KW-0378">Hydrolase</keyword>
<name>A0ABV0RAS0_9TELE</name>
<evidence type="ECO:0000256" key="2">
    <source>
        <dbReference type="ARBA" id="ARBA00022737"/>
    </source>
</evidence>
<reference evidence="7 8" key="1">
    <citation type="submission" date="2021-06" db="EMBL/GenBank/DDBJ databases">
        <authorList>
            <person name="Palmer J.M."/>
        </authorList>
    </citation>
    <scope>NUCLEOTIDE SEQUENCE [LARGE SCALE GENOMIC DNA]</scope>
    <source>
        <strain evidence="7 8">XC_2019</strain>
        <tissue evidence="7">Muscle</tissue>
    </source>
</reference>
<sequence>PLIALFPQVLRSADQWSTGSCENSILHAYIHTIENSEHYIYIENQFFISCAEDKVIHNKIGDAIVDRILRAHREQKKYRVFVVIPLLPGFEGDITTGGGNAIQAIMHFTYRTIWRGEHSILSRLSEVKDQWTEYITFCGLRTHSWLSGSLVTELIYVHSKALIADDRCYIIGSANINDRSMLGSRDSELAVFVEDQERVPSIMGGQEYEAGPLSLALRKECFRSGHNIVTREIMSWLRSQLPVLLVLSNLPIIT</sequence>
<keyword evidence="2" id="KW-0677">Repeat</keyword>
<evidence type="ECO:0000256" key="1">
    <source>
        <dbReference type="ARBA" id="ARBA00012027"/>
    </source>
</evidence>
<dbReference type="EC" id="3.1.4.4" evidence="1"/>
<keyword evidence="5" id="KW-0443">Lipid metabolism</keyword>